<dbReference type="AlphaFoldDB" id="A0A2A6FQA7"/>
<organism evidence="3 4">
    <name type="scientific">Candidatus Lumbricidiphila eiseniae</name>
    <dbReference type="NCBI Taxonomy" id="1969409"/>
    <lineage>
        <taxon>Bacteria</taxon>
        <taxon>Bacillati</taxon>
        <taxon>Actinomycetota</taxon>
        <taxon>Actinomycetes</taxon>
        <taxon>Micrococcales</taxon>
        <taxon>Microbacteriaceae</taxon>
        <taxon>Candidatus Lumbricidiphila</taxon>
    </lineage>
</organism>
<dbReference type="InterPro" id="IPR050312">
    <property type="entry name" value="IolE/XylAMocC-like"/>
</dbReference>
<reference evidence="4" key="1">
    <citation type="submission" date="2017-03" db="EMBL/GenBank/DDBJ databases">
        <authorList>
            <person name="Lund M.B."/>
        </authorList>
    </citation>
    <scope>NUCLEOTIDE SEQUENCE [LARGE SCALE GENOMIC DNA]</scope>
</reference>
<name>A0A2A6FQA7_9MICO</name>
<keyword evidence="3" id="KW-0413">Isomerase</keyword>
<comment type="caution">
    <text evidence="3">The sequence shown here is derived from an EMBL/GenBank/DDBJ whole genome shotgun (WGS) entry which is preliminary data.</text>
</comment>
<accession>A0A2A6FQA7</accession>
<dbReference type="Proteomes" id="UP000219994">
    <property type="component" value="Unassembled WGS sequence"/>
</dbReference>
<dbReference type="GO" id="GO:0016853">
    <property type="term" value="F:isomerase activity"/>
    <property type="evidence" value="ECO:0007669"/>
    <property type="project" value="UniProtKB-KW"/>
</dbReference>
<evidence type="ECO:0000256" key="1">
    <source>
        <dbReference type="ARBA" id="ARBA00023277"/>
    </source>
</evidence>
<dbReference type="InterPro" id="IPR036237">
    <property type="entry name" value="Xyl_isomerase-like_sf"/>
</dbReference>
<evidence type="ECO:0000313" key="3">
    <source>
        <dbReference type="EMBL" id="PDQ34801.1"/>
    </source>
</evidence>
<evidence type="ECO:0000313" key="4">
    <source>
        <dbReference type="Proteomes" id="UP000219994"/>
    </source>
</evidence>
<dbReference type="Gene3D" id="3.20.20.150">
    <property type="entry name" value="Divalent-metal-dependent TIM barrel enzymes"/>
    <property type="match status" value="1"/>
</dbReference>
<evidence type="ECO:0000259" key="2">
    <source>
        <dbReference type="Pfam" id="PF01261"/>
    </source>
</evidence>
<dbReference type="SUPFAM" id="SSF51658">
    <property type="entry name" value="Xylose isomerase-like"/>
    <property type="match status" value="1"/>
</dbReference>
<dbReference type="PANTHER" id="PTHR12110">
    <property type="entry name" value="HYDROXYPYRUVATE ISOMERASE"/>
    <property type="match status" value="1"/>
</dbReference>
<protein>
    <submittedName>
        <fullName evidence="3">Xylose isomerase</fullName>
    </submittedName>
</protein>
<dbReference type="EMBL" id="NAEP01000045">
    <property type="protein sequence ID" value="PDQ34801.1"/>
    <property type="molecule type" value="Genomic_DNA"/>
</dbReference>
<keyword evidence="1" id="KW-0119">Carbohydrate metabolism</keyword>
<proteinExistence type="predicted"/>
<sequence>MDYAVQLYSVRDALEEDLEHTITRLAEIGFTRAEPYSFVARATELNAALRSAGITPVSGHAPFLSTPLEPIFKAAEQLGMHTVIDPYVPPERWTTLSDIEHTANLMNAAQNTASQHGLRVGYHNHDFEISTIIDGRTALEHFVEFLHPAVVLEIDAFWVTVGGKNPAEYITTLGDRVRLMHLKDGPLSHDTKTQRPAGQGDMNITAAIHAAPHLELGIVEFDDYTGDIFDGLAQSLRFLEAHDT</sequence>
<feature type="domain" description="Xylose isomerase-like TIM barrel" evidence="2">
    <location>
        <begin position="41"/>
        <end position="215"/>
    </location>
</feature>
<gene>
    <name evidence="3" type="ORF">B5766_09430</name>
</gene>
<dbReference type="InterPro" id="IPR013022">
    <property type="entry name" value="Xyl_isomerase-like_TIM-brl"/>
</dbReference>
<dbReference type="Pfam" id="PF01261">
    <property type="entry name" value="AP_endonuc_2"/>
    <property type="match status" value="1"/>
</dbReference>
<dbReference type="PANTHER" id="PTHR12110:SF41">
    <property type="entry name" value="INOSOSE DEHYDRATASE"/>
    <property type="match status" value="1"/>
</dbReference>